<comment type="caution">
    <text evidence="1">The sequence shown here is derived from an EMBL/GenBank/DDBJ whole genome shotgun (WGS) entry which is preliminary data.</text>
</comment>
<dbReference type="EMBL" id="ACEN01000025">
    <property type="protein sequence ID" value="EEG33941.1"/>
    <property type="molecule type" value="Genomic_DNA"/>
</dbReference>
<dbReference type="eggNOG" id="COG2120">
    <property type="taxonomic scope" value="Bacteria"/>
</dbReference>
<organism evidence="1 2">
    <name type="scientific">Neisseria flavescens NRL30031/H210</name>
    <dbReference type="NCBI Taxonomy" id="546264"/>
    <lineage>
        <taxon>Bacteria</taxon>
        <taxon>Pseudomonadati</taxon>
        <taxon>Pseudomonadota</taxon>
        <taxon>Betaproteobacteria</taxon>
        <taxon>Neisseriales</taxon>
        <taxon>Neisseriaceae</taxon>
        <taxon>Neisseria</taxon>
    </lineage>
</organism>
<dbReference type="InterPro" id="IPR024078">
    <property type="entry name" value="LmbE-like_dom_sf"/>
</dbReference>
<evidence type="ECO:0000313" key="1">
    <source>
        <dbReference type="EMBL" id="EEG33941.1"/>
    </source>
</evidence>
<name>C0EM78_NEIFL</name>
<reference evidence="1 2" key="1">
    <citation type="submission" date="2009-01" db="EMBL/GenBank/DDBJ databases">
        <authorList>
            <person name="Fulton L."/>
            <person name="Clifton S."/>
            <person name="Chinwalla A.T."/>
            <person name="Mitreva M."/>
            <person name="Sodergren E."/>
            <person name="Weinstock G."/>
            <person name="Clifton S."/>
            <person name="Dooling D.J."/>
            <person name="Fulton B."/>
            <person name="Minx P."/>
            <person name="Pepin K.H."/>
            <person name="Johnson M."/>
            <person name="Bhonagiri V."/>
            <person name="Nash W.E."/>
            <person name="Mardis E.R."/>
            <person name="Wilson R.K."/>
        </authorList>
    </citation>
    <scope>NUCLEOTIDE SEQUENCE [LARGE SCALE GENOMIC DNA]</scope>
    <source>
        <strain evidence="1 2">NRL30031/H210</strain>
    </source>
</reference>
<dbReference type="SUPFAM" id="SSF102588">
    <property type="entry name" value="LmbE-like"/>
    <property type="match status" value="1"/>
</dbReference>
<sequence length="285" mass="31759">MFLILTGLILTFFVILFIITSIIHKKQFAYNTHQDYNYPSLPSTAHATLKGGSLTLPATISGQDTVIAKIRIKSTWTGLLVLPFVETISSKGKWKQYFEYGAKGVRYINLSDTFSDSDKTIRLEGKYLTLPDQEIELSIYPRENLDGKKILVLAPHADDAELSAYGLYEKHAANSMICTLTASEGGSFHYGNLYGTYDCDTQAQYLQKGRMCVWNSLTVPLLAGVPSENILQLGYFDSTLTAMRQNPEKEIKSTKIDTTDVDIFRRANTSPLANTSSPVRLGTAW</sequence>
<accession>C0EM78</accession>
<dbReference type="AlphaFoldDB" id="C0EM78"/>
<dbReference type="Proteomes" id="UP000004457">
    <property type="component" value="Unassembled WGS sequence"/>
</dbReference>
<dbReference type="Gene3D" id="3.40.50.10320">
    <property type="entry name" value="LmbE-like"/>
    <property type="match status" value="1"/>
</dbReference>
<protein>
    <submittedName>
        <fullName evidence="1">Uncharacterized protein</fullName>
    </submittedName>
</protein>
<evidence type="ECO:0000313" key="2">
    <source>
        <dbReference type="Proteomes" id="UP000004457"/>
    </source>
</evidence>
<proteinExistence type="predicted"/>
<gene>
    <name evidence="1" type="ORF">NEIFLAOT_01044</name>
</gene>
<keyword evidence="2" id="KW-1185">Reference proteome</keyword>